<dbReference type="OrthoDB" id="4551812at2"/>
<dbReference type="Proteomes" id="UP000219565">
    <property type="component" value="Unassembled WGS sequence"/>
</dbReference>
<reference evidence="1 2" key="1">
    <citation type="submission" date="2017-09" db="EMBL/GenBank/DDBJ databases">
        <authorList>
            <person name="Ehlers B."/>
            <person name="Leendertz F.H."/>
        </authorList>
    </citation>
    <scope>NUCLEOTIDE SEQUENCE [LARGE SCALE GENOMIC DNA]</scope>
    <source>
        <strain evidence="1 2">DSM 45537</strain>
    </source>
</reference>
<organism evidence="1 2">
    <name type="scientific">Nocardia amikacinitolerans</name>
    <dbReference type="NCBI Taxonomy" id="756689"/>
    <lineage>
        <taxon>Bacteria</taxon>
        <taxon>Bacillati</taxon>
        <taxon>Actinomycetota</taxon>
        <taxon>Actinomycetes</taxon>
        <taxon>Mycobacteriales</taxon>
        <taxon>Nocardiaceae</taxon>
        <taxon>Nocardia</taxon>
    </lineage>
</organism>
<dbReference type="EMBL" id="OBEG01000004">
    <property type="protein sequence ID" value="SNY87613.1"/>
    <property type="molecule type" value="Genomic_DNA"/>
</dbReference>
<proteinExistence type="predicted"/>
<keyword evidence="2" id="KW-1185">Reference proteome</keyword>
<sequence>MTKIVCILIQPNTEWTSIEVPAGSSLVWAEPGGIVVGGGTPSGIATFWRTEDYSFGAERCLIRNGPRTDPGSPGEEQPDFPYVEGGLQGAVPFINGDYLLWWKKSAYDAYPPNSASGE</sequence>
<accession>A0A285LT43</accession>
<dbReference type="AlphaFoldDB" id="A0A285LT43"/>
<name>A0A285LT43_9NOCA</name>
<gene>
    <name evidence="1" type="ORF">SAMN04244553_4561</name>
</gene>
<protein>
    <submittedName>
        <fullName evidence="1">Uncharacterized protein</fullName>
    </submittedName>
</protein>
<evidence type="ECO:0000313" key="2">
    <source>
        <dbReference type="Proteomes" id="UP000219565"/>
    </source>
</evidence>
<evidence type="ECO:0000313" key="1">
    <source>
        <dbReference type="EMBL" id="SNY87613.1"/>
    </source>
</evidence>
<dbReference type="RefSeq" id="WP_143861509.1">
    <property type="nucleotide sequence ID" value="NZ_JAMTCU010000010.1"/>
</dbReference>